<comment type="caution">
    <text evidence="1">The sequence shown here is derived from an EMBL/GenBank/DDBJ whole genome shotgun (WGS) entry which is preliminary data.</text>
</comment>
<evidence type="ECO:0000313" key="1">
    <source>
        <dbReference type="EMBL" id="MBP1291229.1"/>
    </source>
</evidence>
<accession>A0A8I1XZ23</accession>
<gene>
    <name evidence="1" type="ORF">JOH49_000982</name>
</gene>
<proteinExistence type="predicted"/>
<dbReference type="AlphaFoldDB" id="A0A8I1XZ23"/>
<reference evidence="1" key="1">
    <citation type="submission" date="2021-02" db="EMBL/GenBank/DDBJ databases">
        <title>Genomic Encyclopedia of Type Strains, Phase IV (KMG-V): Genome sequencing to study the core and pangenomes of soil and plant-associated prokaryotes.</title>
        <authorList>
            <person name="Whitman W."/>
        </authorList>
    </citation>
    <scope>NUCLEOTIDE SEQUENCE</scope>
    <source>
        <strain evidence="1">USDA 406</strain>
    </source>
</reference>
<organism evidence="1 2">
    <name type="scientific">Bradyrhizobium elkanii</name>
    <dbReference type="NCBI Taxonomy" id="29448"/>
    <lineage>
        <taxon>Bacteria</taxon>
        <taxon>Pseudomonadati</taxon>
        <taxon>Pseudomonadota</taxon>
        <taxon>Alphaproteobacteria</taxon>
        <taxon>Hyphomicrobiales</taxon>
        <taxon>Nitrobacteraceae</taxon>
        <taxon>Bradyrhizobium</taxon>
    </lineage>
</organism>
<name>A0A8I1XZ23_BRAEL</name>
<dbReference type="Proteomes" id="UP000673383">
    <property type="component" value="Unassembled WGS sequence"/>
</dbReference>
<sequence length="119" mass="12988">MLLFIGKLLPPVDNGLNFHQTRESAAETARTGIAEEFCDVGQGLARVCEQLTSHIQANLRKHCAIACAHTAEMTLQRPRADLANASCAIYGCVTLSQRRDNGRADRLGRRQTDGSHLSV</sequence>
<dbReference type="EMBL" id="JAFICZ010000001">
    <property type="protein sequence ID" value="MBP1291229.1"/>
    <property type="molecule type" value="Genomic_DNA"/>
</dbReference>
<protein>
    <submittedName>
        <fullName evidence="1">Uncharacterized protein</fullName>
    </submittedName>
</protein>
<evidence type="ECO:0000313" key="2">
    <source>
        <dbReference type="Proteomes" id="UP000673383"/>
    </source>
</evidence>